<dbReference type="InterPro" id="IPR036028">
    <property type="entry name" value="SH3-like_dom_sf"/>
</dbReference>
<dbReference type="OrthoDB" id="3183924at2759"/>
<dbReference type="EMBL" id="JAGFMF010011634">
    <property type="protein sequence ID" value="KAG8518399.1"/>
    <property type="molecule type" value="Genomic_DNA"/>
</dbReference>
<organism evidence="5 6">
    <name type="scientific">Galemys pyrenaicus</name>
    <name type="common">Iberian desman</name>
    <name type="synonym">Pyrenean desman</name>
    <dbReference type="NCBI Taxonomy" id="202257"/>
    <lineage>
        <taxon>Eukaryota</taxon>
        <taxon>Metazoa</taxon>
        <taxon>Chordata</taxon>
        <taxon>Craniata</taxon>
        <taxon>Vertebrata</taxon>
        <taxon>Euteleostomi</taxon>
        <taxon>Mammalia</taxon>
        <taxon>Eutheria</taxon>
        <taxon>Laurasiatheria</taxon>
        <taxon>Eulipotyphla</taxon>
        <taxon>Talpidae</taxon>
        <taxon>Galemys</taxon>
    </lineage>
</organism>
<gene>
    <name evidence="5" type="ORF">J0S82_014941</name>
</gene>
<dbReference type="GO" id="GO:0005096">
    <property type="term" value="F:GTPase activator activity"/>
    <property type="evidence" value="ECO:0007669"/>
    <property type="project" value="InterPro"/>
</dbReference>
<feature type="domain" description="SH3" evidence="4">
    <location>
        <begin position="426"/>
        <end position="527"/>
    </location>
</feature>
<dbReference type="SUPFAM" id="SSF50044">
    <property type="entry name" value="SH3-domain"/>
    <property type="match status" value="1"/>
</dbReference>
<evidence type="ECO:0000256" key="1">
    <source>
        <dbReference type="ARBA" id="ARBA00022443"/>
    </source>
</evidence>
<dbReference type="Proteomes" id="UP000700334">
    <property type="component" value="Unassembled WGS sequence"/>
</dbReference>
<dbReference type="PANTHER" id="PTHR12552:SF5">
    <property type="entry name" value="RHO GTPASE-ACTIVATING PROTEIN 10"/>
    <property type="match status" value="1"/>
</dbReference>
<proteinExistence type="predicted"/>
<evidence type="ECO:0000256" key="3">
    <source>
        <dbReference type="SAM" id="MobiDB-lite"/>
    </source>
</evidence>
<dbReference type="Gene3D" id="2.30.30.40">
    <property type="entry name" value="SH3 Domains"/>
    <property type="match status" value="1"/>
</dbReference>
<reference evidence="5" key="1">
    <citation type="journal article" date="2021" name="Evol. Appl.">
        <title>The genome of the Pyrenean desman and the effects of bottlenecks and inbreeding on the genomic landscape of an endangered species.</title>
        <authorList>
            <person name="Escoda L."/>
            <person name="Castresana J."/>
        </authorList>
    </citation>
    <scope>NUCLEOTIDE SEQUENCE</scope>
    <source>
        <strain evidence="5">IBE-C5619</strain>
    </source>
</reference>
<comment type="caution">
    <text evidence="5">The sequence shown here is derived from an EMBL/GenBank/DDBJ whole genome shotgun (WGS) entry which is preliminary data.</text>
</comment>
<feature type="region of interest" description="Disordered" evidence="3">
    <location>
        <begin position="304"/>
        <end position="357"/>
    </location>
</feature>
<evidence type="ECO:0000313" key="5">
    <source>
        <dbReference type="EMBL" id="KAG8518399.1"/>
    </source>
</evidence>
<name>A0A8J6AB63_GALPY</name>
<evidence type="ECO:0000259" key="4">
    <source>
        <dbReference type="PROSITE" id="PS50002"/>
    </source>
</evidence>
<accession>A0A8J6AB63</accession>
<dbReference type="AlphaFoldDB" id="A0A8J6AB63"/>
<protein>
    <submittedName>
        <fullName evidence="5">Rho GTPase-activating protein 10</fullName>
    </submittedName>
</protein>
<evidence type="ECO:0000256" key="2">
    <source>
        <dbReference type="PROSITE-ProRule" id="PRU00192"/>
    </source>
</evidence>
<keyword evidence="1 2" id="KW-0728">SH3 domain</keyword>
<feature type="compositionally biased region" description="Polar residues" evidence="3">
    <location>
        <begin position="314"/>
        <end position="327"/>
    </location>
</feature>
<dbReference type="PROSITE" id="PS50002">
    <property type="entry name" value="SH3"/>
    <property type="match status" value="1"/>
</dbReference>
<dbReference type="InterPro" id="IPR047234">
    <property type="entry name" value="GRAF_fam"/>
</dbReference>
<evidence type="ECO:0000313" key="6">
    <source>
        <dbReference type="Proteomes" id="UP000700334"/>
    </source>
</evidence>
<feature type="compositionally biased region" description="Low complexity" evidence="3">
    <location>
        <begin position="347"/>
        <end position="357"/>
    </location>
</feature>
<sequence>MCDAKMSFQFKKGPVGSLNERLTCMSMSPMCDAEMAFQFKKGPVGFLNERLTCMSMSHVQERPVASWFCLLNPHQLSWRQDVGVSELRREQSARLALVAWSSSGCRTFQNASLLTRGQCVLTCANDIPWTSAVPIITVAFDAGPASTGFRTRNESGKRAGPGLSFAAFAVSCPAVQTGKAAQTAEGRDPASRRLLASDFCGGDGSNPAKEDTPTGSLDSLSSPSPTSAAVPGPPGPGRNHLPTDGGAFGDWVSAAGNQISNYLFCRRPSRSLEVASLVILHPRRFQMKRNTSFRAAHSRIQDGSVSEGLFGAENPSQTRPSLVQWLNPQPPSTPSGSPAVTPPSPKSSPFLSPLPASVAEKPPERAFRHPALRMETCRVAQIMPSAGRGSNSPAGPWGQDVFMGGGGTTLPASPGFTCVFLPPCSASSRKARAVYPCEAEHSSELSFEIGAIFEDGKYLGAFCGRLGFVTRVLSQRAVTAQEASTCRRFGEKWPLFFSVQTSREPGWLEGTLNGKRGLIPQNYVKLL</sequence>
<dbReference type="PANTHER" id="PTHR12552">
    <property type="entry name" value="OLIGOPHRENIN 1"/>
    <property type="match status" value="1"/>
</dbReference>
<feature type="region of interest" description="Disordered" evidence="3">
    <location>
        <begin position="195"/>
        <end position="245"/>
    </location>
</feature>
<dbReference type="InterPro" id="IPR001452">
    <property type="entry name" value="SH3_domain"/>
</dbReference>
<keyword evidence="6" id="KW-1185">Reference proteome</keyword>
<feature type="compositionally biased region" description="Low complexity" evidence="3">
    <location>
        <begin position="213"/>
        <end position="230"/>
    </location>
</feature>